<evidence type="ECO:0000256" key="12">
    <source>
        <dbReference type="ARBA" id="ARBA00023098"/>
    </source>
</evidence>
<dbReference type="SUPFAM" id="SSF50129">
    <property type="entry name" value="GroES-like"/>
    <property type="match status" value="1"/>
</dbReference>
<proteinExistence type="predicted"/>
<name>A0AA38IM50_9CUCU</name>
<feature type="domain" description="Ketosynthase family 3 (KS3)" evidence="19">
    <location>
        <begin position="128"/>
        <end position="528"/>
    </location>
</feature>
<dbReference type="InterPro" id="IPR014030">
    <property type="entry name" value="Ketoacyl_synth_N"/>
</dbReference>
<dbReference type="InterPro" id="IPR014031">
    <property type="entry name" value="Ketoacyl_synth_C"/>
</dbReference>
<feature type="domain" description="Carrier" evidence="18">
    <location>
        <begin position="2040"/>
        <end position="2118"/>
    </location>
</feature>
<keyword evidence="11" id="KW-0520">NAD</keyword>
<dbReference type="InterPro" id="IPR049552">
    <property type="entry name" value="PKS_DH_N"/>
</dbReference>
<dbReference type="GO" id="GO:0006633">
    <property type="term" value="P:fatty acid biosynthetic process"/>
    <property type="evidence" value="ECO:0007669"/>
    <property type="project" value="UniProtKB-KW"/>
</dbReference>
<dbReference type="Gene3D" id="3.90.180.10">
    <property type="entry name" value="Medium-chain alcohol dehydrogenases, catalytic domain"/>
    <property type="match status" value="1"/>
</dbReference>
<feature type="signal peptide" evidence="17">
    <location>
        <begin position="1"/>
        <end position="17"/>
    </location>
</feature>
<dbReference type="InterPro" id="IPR001227">
    <property type="entry name" value="Ac_transferase_dom_sf"/>
</dbReference>
<dbReference type="PANTHER" id="PTHR43775:SF7">
    <property type="entry name" value="FATTY ACID SYNTHASE"/>
    <property type="match status" value="1"/>
</dbReference>
<evidence type="ECO:0000256" key="7">
    <source>
        <dbReference type="ARBA" id="ARBA00022801"/>
    </source>
</evidence>
<keyword evidence="6" id="KW-0808">Transferase</keyword>
<dbReference type="SUPFAM" id="SSF55048">
    <property type="entry name" value="Probable ACP-binding domain of malonyl-CoA ACP transacylase"/>
    <property type="match status" value="1"/>
</dbReference>
<keyword evidence="14" id="KW-0511">Multifunctional enzyme</keyword>
<dbReference type="InterPro" id="IPR018201">
    <property type="entry name" value="Ketoacyl_synth_AS"/>
</dbReference>
<evidence type="ECO:0000256" key="14">
    <source>
        <dbReference type="ARBA" id="ARBA00023268"/>
    </source>
</evidence>
<dbReference type="CDD" id="cd05195">
    <property type="entry name" value="enoyl_red"/>
    <property type="match status" value="1"/>
</dbReference>
<evidence type="ECO:0000256" key="13">
    <source>
        <dbReference type="ARBA" id="ARBA00023160"/>
    </source>
</evidence>
<gene>
    <name evidence="21" type="ORF">Zmor_011104</name>
</gene>
<dbReference type="EC" id="2.3.1.85" evidence="1"/>
<evidence type="ECO:0000313" key="22">
    <source>
        <dbReference type="Proteomes" id="UP001168821"/>
    </source>
</evidence>
<dbReference type="GO" id="GO:0004315">
    <property type="term" value="F:3-oxoacyl-[acyl-carrier-protein] synthase activity"/>
    <property type="evidence" value="ECO:0007669"/>
    <property type="project" value="InterPro"/>
</dbReference>
<dbReference type="Pfam" id="PF00698">
    <property type="entry name" value="Acyl_transf_1"/>
    <property type="match status" value="1"/>
</dbReference>
<dbReference type="PROSITE" id="PS50075">
    <property type="entry name" value="CARRIER"/>
    <property type="match status" value="1"/>
</dbReference>
<reference evidence="21" key="1">
    <citation type="journal article" date="2023" name="G3 (Bethesda)">
        <title>Whole genome assemblies of Zophobas morio and Tenebrio molitor.</title>
        <authorList>
            <person name="Kaur S."/>
            <person name="Stinson S.A."/>
            <person name="diCenzo G.C."/>
        </authorList>
    </citation>
    <scope>NUCLEOTIDE SEQUENCE</scope>
    <source>
        <strain evidence="21">QUZm001</strain>
    </source>
</reference>
<feature type="active site" description="Proton acceptor; for dehydratase activity" evidence="16">
    <location>
        <position position="990"/>
    </location>
</feature>
<dbReference type="InterPro" id="IPR013968">
    <property type="entry name" value="PKS_KR"/>
</dbReference>
<dbReference type="InterPro" id="IPR036291">
    <property type="entry name" value="NAD(P)-bd_dom_sf"/>
</dbReference>
<dbReference type="InterPro" id="IPR016039">
    <property type="entry name" value="Thiolase-like"/>
</dbReference>
<feature type="chain" id="PRO_5041262605" description="Fatty acid synthase" evidence="17">
    <location>
        <begin position="18"/>
        <end position="2118"/>
    </location>
</feature>
<feature type="active site" description="Proton donor; for dehydratase activity" evidence="16">
    <location>
        <position position="1144"/>
    </location>
</feature>
<dbReference type="SMART" id="SM00825">
    <property type="entry name" value="PKS_KS"/>
    <property type="match status" value="1"/>
</dbReference>
<accession>A0AA38IM50</accession>
<dbReference type="Pfam" id="PF08659">
    <property type="entry name" value="KR"/>
    <property type="match status" value="1"/>
</dbReference>
<dbReference type="InterPro" id="IPR049900">
    <property type="entry name" value="PKS_mFAS_DH"/>
</dbReference>
<evidence type="ECO:0000256" key="11">
    <source>
        <dbReference type="ARBA" id="ARBA00023027"/>
    </source>
</evidence>
<keyword evidence="4" id="KW-0444">Lipid biosynthesis</keyword>
<protein>
    <recommendedName>
        <fullName evidence="2">Fatty acid synthase</fullName>
        <ecNumber evidence="1">2.3.1.85</ecNumber>
    </recommendedName>
</protein>
<dbReference type="Gene3D" id="3.10.129.110">
    <property type="entry name" value="Polyketide synthase dehydratase"/>
    <property type="match status" value="1"/>
</dbReference>
<evidence type="ECO:0000256" key="6">
    <source>
        <dbReference type="ARBA" id="ARBA00022679"/>
    </source>
</evidence>
<keyword evidence="12" id="KW-0443">Lipid metabolism</keyword>
<dbReference type="Proteomes" id="UP001168821">
    <property type="component" value="Unassembled WGS sequence"/>
</dbReference>
<dbReference type="InterPro" id="IPR049391">
    <property type="entry name" value="FAS_pseudo-KR"/>
</dbReference>
<dbReference type="SUPFAM" id="SSF51735">
    <property type="entry name" value="NAD(P)-binding Rossmann-fold domains"/>
    <property type="match status" value="2"/>
</dbReference>
<dbReference type="SUPFAM" id="SSF47336">
    <property type="entry name" value="ACP-like"/>
    <property type="match status" value="1"/>
</dbReference>
<dbReference type="Pfam" id="PF21149">
    <property type="entry name" value="FAS_pseudo-KR"/>
    <property type="match status" value="1"/>
</dbReference>
<dbReference type="InterPro" id="IPR016035">
    <property type="entry name" value="Acyl_Trfase/lysoPLipase"/>
</dbReference>
<dbReference type="CDD" id="cd19941">
    <property type="entry name" value="TIL"/>
    <property type="match status" value="2"/>
</dbReference>
<dbReference type="Pfam" id="PF00550">
    <property type="entry name" value="PP-binding"/>
    <property type="match status" value="1"/>
</dbReference>
<evidence type="ECO:0000256" key="8">
    <source>
        <dbReference type="ARBA" id="ARBA00022832"/>
    </source>
</evidence>
<dbReference type="InterPro" id="IPR057326">
    <property type="entry name" value="KR_dom"/>
</dbReference>
<dbReference type="Gene3D" id="3.30.70.3290">
    <property type="match status" value="1"/>
</dbReference>
<comment type="caution">
    <text evidence="21">The sequence shown here is derived from an EMBL/GenBank/DDBJ whole genome shotgun (WGS) entry which is preliminary data.</text>
</comment>
<evidence type="ECO:0000313" key="21">
    <source>
        <dbReference type="EMBL" id="KAJ3659415.1"/>
    </source>
</evidence>
<keyword evidence="3" id="KW-0596">Phosphopantetheine</keyword>
<evidence type="ECO:0000256" key="5">
    <source>
        <dbReference type="ARBA" id="ARBA00022553"/>
    </source>
</evidence>
<evidence type="ECO:0000256" key="9">
    <source>
        <dbReference type="ARBA" id="ARBA00022857"/>
    </source>
</evidence>
<dbReference type="EMBL" id="JALNTZ010000003">
    <property type="protein sequence ID" value="KAJ3659415.1"/>
    <property type="molecule type" value="Genomic_DNA"/>
</dbReference>
<keyword evidence="22" id="KW-1185">Reference proteome</keyword>
<organism evidence="21 22">
    <name type="scientific">Zophobas morio</name>
    <dbReference type="NCBI Taxonomy" id="2755281"/>
    <lineage>
        <taxon>Eukaryota</taxon>
        <taxon>Metazoa</taxon>
        <taxon>Ecdysozoa</taxon>
        <taxon>Arthropoda</taxon>
        <taxon>Hexapoda</taxon>
        <taxon>Insecta</taxon>
        <taxon>Pterygota</taxon>
        <taxon>Neoptera</taxon>
        <taxon>Endopterygota</taxon>
        <taxon>Coleoptera</taxon>
        <taxon>Polyphaga</taxon>
        <taxon>Cucujiformia</taxon>
        <taxon>Tenebrionidae</taxon>
        <taxon>Zophobas</taxon>
    </lineage>
</organism>
<dbReference type="GO" id="GO:0004312">
    <property type="term" value="F:fatty acid synthase activity"/>
    <property type="evidence" value="ECO:0007669"/>
    <property type="project" value="UniProtKB-EC"/>
</dbReference>
<dbReference type="InterPro" id="IPR036084">
    <property type="entry name" value="Ser_inhib-like_sf"/>
</dbReference>
<dbReference type="SUPFAM" id="SSF53901">
    <property type="entry name" value="Thiolase-like"/>
    <property type="match status" value="1"/>
</dbReference>
<dbReference type="PROSITE" id="PS00606">
    <property type="entry name" value="KS3_1"/>
    <property type="match status" value="1"/>
</dbReference>
<dbReference type="GO" id="GO:0016491">
    <property type="term" value="F:oxidoreductase activity"/>
    <property type="evidence" value="ECO:0007669"/>
    <property type="project" value="UniProtKB-KW"/>
</dbReference>
<dbReference type="Gene3D" id="3.40.47.10">
    <property type="match status" value="1"/>
</dbReference>
<dbReference type="InterPro" id="IPR032821">
    <property type="entry name" value="PKS_assoc"/>
</dbReference>
<dbReference type="InterPro" id="IPR014043">
    <property type="entry name" value="Acyl_transferase_dom"/>
</dbReference>
<dbReference type="InterPro" id="IPR042104">
    <property type="entry name" value="PKS_dehydratase_sf"/>
</dbReference>
<keyword evidence="17" id="KW-0732">Signal</keyword>
<dbReference type="Pfam" id="PF21089">
    <property type="entry name" value="PKS_DH_N"/>
    <property type="match status" value="1"/>
</dbReference>
<dbReference type="InterPro" id="IPR050091">
    <property type="entry name" value="PKS_NRPS_Biosynth_Enz"/>
</dbReference>
<comment type="catalytic activity">
    <reaction evidence="15">
        <text>acetyl-CoA + n malonyl-CoA + 2n NADPH + 2n H(+) = a long-chain fatty acid + (n+1) CoA + n CO2 + 2n NADP(+).</text>
        <dbReference type="EC" id="2.3.1.85"/>
    </reaction>
</comment>
<evidence type="ECO:0000256" key="3">
    <source>
        <dbReference type="ARBA" id="ARBA00022450"/>
    </source>
</evidence>
<dbReference type="Gene3D" id="3.40.50.720">
    <property type="entry name" value="NAD(P)-binding Rossmann-like Domain"/>
    <property type="match status" value="1"/>
</dbReference>
<dbReference type="GO" id="GO:0016787">
    <property type="term" value="F:hydrolase activity"/>
    <property type="evidence" value="ECO:0007669"/>
    <property type="project" value="UniProtKB-KW"/>
</dbReference>
<evidence type="ECO:0000256" key="10">
    <source>
        <dbReference type="ARBA" id="ARBA00023002"/>
    </source>
</evidence>
<keyword evidence="7" id="KW-0378">Hydrolase</keyword>
<keyword evidence="10" id="KW-0560">Oxidoreductase</keyword>
<dbReference type="Gene3D" id="2.10.25.10">
    <property type="entry name" value="Laminin"/>
    <property type="match status" value="2"/>
</dbReference>
<dbReference type="InterPro" id="IPR020841">
    <property type="entry name" value="PKS_Beta-ketoAc_synthase_dom"/>
</dbReference>
<feature type="domain" description="PKS/mFAS DH" evidence="20">
    <location>
        <begin position="956"/>
        <end position="1219"/>
    </location>
</feature>
<dbReference type="PROSITE" id="PS52004">
    <property type="entry name" value="KS3_2"/>
    <property type="match status" value="1"/>
</dbReference>
<dbReference type="PROSITE" id="PS52019">
    <property type="entry name" value="PKS_MFAS_DH"/>
    <property type="match status" value="1"/>
</dbReference>
<evidence type="ECO:0000259" key="20">
    <source>
        <dbReference type="PROSITE" id="PS52019"/>
    </source>
</evidence>
<dbReference type="Pfam" id="PF00109">
    <property type="entry name" value="ketoacyl-synt"/>
    <property type="match status" value="1"/>
</dbReference>
<keyword evidence="8" id="KW-0276">Fatty acid metabolism</keyword>
<dbReference type="SMART" id="SM00822">
    <property type="entry name" value="PKS_KR"/>
    <property type="match status" value="1"/>
</dbReference>
<evidence type="ECO:0000259" key="18">
    <source>
        <dbReference type="PROSITE" id="PS50075"/>
    </source>
</evidence>
<dbReference type="InterPro" id="IPR020843">
    <property type="entry name" value="ER"/>
</dbReference>
<dbReference type="CDD" id="cd08954">
    <property type="entry name" value="KR_1_FAS_SDR_x"/>
    <property type="match status" value="1"/>
</dbReference>
<dbReference type="InterPro" id="IPR036736">
    <property type="entry name" value="ACP-like_sf"/>
</dbReference>
<dbReference type="Gene3D" id="3.40.366.10">
    <property type="entry name" value="Malonyl-Coenzyme A Acyl Carrier Protein, domain 2"/>
    <property type="match status" value="1"/>
</dbReference>
<dbReference type="Gene3D" id="1.10.1200.10">
    <property type="entry name" value="ACP-like"/>
    <property type="match status" value="1"/>
</dbReference>
<dbReference type="SMART" id="SM00827">
    <property type="entry name" value="PKS_AT"/>
    <property type="match status" value="1"/>
</dbReference>
<dbReference type="CDD" id="cd00833">
    <property type="entry name" value="PKS"/>
    <property type="match status" value="1"/>
</dbReference>
<dbReference type="SMART" id="SM00829">
    <property type="entry name" value="PKS_ER"/>
    <property type="match status" value="1"/>
</dbReference>
<feature type="region of interest" description="N-terminal hotdog fold" evidence="16">
    <location>
        <begin position="956"/>
        <end position="1079"/>
    </location>
</feature>
<dbReference type="Pfam" id="PF02801">
    <property type="entry name" value="Ketoacyl-synt_C"/>
    <property type="match status" value="1"/>
</dbReference>
<evidence type="ECO:0000256" key="2">
    <source>
        <dbReference type="ARBA" id="ARBA00018769"/>
    </source>
</evidence>
<dbReference type="InterPro" id="IPR009081">
    <property type="entry name" value="PP-bd_ACP"/>
</dbReference>
<keyword evidence="5" id="KW-0597">Phosphoprotein</keyword>
<keyword evidence="13" id="KW-0275">Fatty acid biosynthesis</keyword>
<dbReference type="InterPro" id="IPR002919">
    <property type="entry name" value="TIL_dom"/>
</dbReference>
<dbReference type="InterPro" id="IPR016036">
    <property type="entry name" value="Malonyl_transacylase_ACP-bd"/>
</dbReference>
<evidence type="ECO:0000259" key="19">
    <source>
        <dbReference type="PROSITE" id="PS52004"/>
    </source>
</evidence>
<dbReference type="Pfam" id="PF01826">
    <property type="entry name" value="TIL"/>
    <property type="match status" value="2"/>
</dbReference>
<keyword evidence="9" id="KW-0521">NADP</keyword>
<sequence length="2118" mass="237577">MYRLLFFMCTFLSTLLAVPVRDNSTVTCTEYETYTDCLNPCVPTCQIPYERHCEFLICNEGCLCNKGFKKNGPQGSCVAESSCDEYCLPYQEYNECGSACPPTCQNPNPVCEDVCSSGCFCKEGNSGKDSIAISGISGRYPSCGNMEELQKALFAGQDLVTDNHNRWSFESLGTSPRLGLVKDFEHFDADFFGMNPREANINDPRLRKLLEVTFEALMDAGLNPRELRGSNTGVFLGISQNLYSDLGFKGGIVQRSAAIVANMVSYMFDFRGPSYALDTACSSGLYALNQAVDNILSGRCSMAIVCVAQSQYDPAESVEMLRFGVLHLEGVCRSFDLNRKGYVKSEAVVAVVLQKCEECKRIYAMISGCGTNVNGFTKEGLNHPSQAAIKAMFEAVFNRFNIDPLAVNYVEAHGTGTAVGDLEEAEIIDEYLCQNRSRNFPLLIGSVKSNLGHSETASSLVSISKVIIAIREGIIPGNLHYKNPDPKIKGIHEGRLKVMDHHKPIPQGLIMVNAFGFGGANGTVVLKPYPEKRKLVNSLCYRLVNVSGRTEEGVKLMLEKTIENKANAEFLALIDNIYSRTIDADIYRGYAILSDESHHHVQQCLSKTRPIWYVYSGIGSQWLYMGRDLMKIEVFRYTMQKCSGAVRQYGVDLENIIDNGDEKTFKNLINTFTAITAVSVCLTDVLTALNIKPDGIIGHSLGEVACAYADGLITAEQATLIAYARGYAMVNSNLEPGLMAAVGLSSEECSKLLPNNVYIACDNSDESVTIAGAVQPVKGFLEILTATGVFNKVVETAGGAFHCPHMASAGPKMYSFVKSVLPGTKERTKRWLPSALPESEWKSELGRYNSAEYQHHNYINRVYFRQLLKHIPKDAILVEVAPKGLLQAILKRGLDKSVTLLPLAKPGVNNLDFFYSSIGELYINGGQPNLRKYYNFVNFPVSIDTPMISNLIRWDHGNRWDVPKYNDESSFGYVFEIDMTDKKNKFLKGHVIDGNVIFPATGYIILVWEAFAKMMGKHHLKLPVVFENVKIMRPILLSKRSNVVLNVNVFKSSGYFEICEVKEAVLLSAGRIHFVERIEDEFLDYSHLTPNNNSGAKISKDDFYQHMHLRGYSYDGLFLGVQSADLDSNCATLRWYDNWTSFMDVMVHYVLGVETSGLCLPIKFDKIIVDPRTHLKIVDMDVDLTLIFNKYVKAVKCGGVEMRGIQGVTVKKHEATISPILGKYIFVSEIDTQKNLDPFFHSLNIAHQIVVENCTEKLEMKFAELGVDAAIQLLMQIMERVSFKRTSFHKLDSLGDGNEDYFDLLIAHALSNEELKTAHKLTEKAKFVLVKVENTNIPDVEIVYKHIHENGNFVLFRAPKNICEQHAIISANNLNFFWLKELQQAIEQYTSPHSRIYLINEDFDSGIVGLFQSVRHEKACSNLRIFLMRGFIKNMPFSVKSEFYQNQLRKDLTVNVYQDESWGNYRFLPLEQFQPKLLTDVCLVKDNVNLKWVEKTPYSTDKNIFVHCTSINQRDLLTVAGKIGSYANCDFLGIEYSGTDESGENIMGLVTSGAASTTIIPHPQLTWKFDSKFSFEEAATIPLAYTLSYYGLFVKGNLQPTDSILIHNFTNSVSLATLVLTFFKNYVTYVVIDCCDSQYLKNKFSTVLKDNLIVHSKDAPFFEIVMKKTGGRGVDAIINCNSVELIKLSKKCLSKKGRFIEFEKSTIEVFWDAVKDENYSLHNVKFIDLLTETEDVLTSIANSVNKYVSEGTVIPLEYSVFNKYDVSLAFKYCEDSGNKEKSIIRIRENEGFFYKPDNRVLAFPRTYMDPRKCYIIIGGLGGFGLELANWMIERGATKIILNSRRGVVTGYQALCLQRWNQQGVSVLSDTSDTTSMKGAEYLLRFACNLAPVGGIFNSGLRLIDKLMMEQNQETFSTVVGPKFWSAQNMDILSRKYCKQLEHFVLFSSIISSLGNASQTSYSFANNAMERLCERRKAEGLPALAVQWGPIGDVGFVARLKTKAKVLEALPQSITSCLEILDQFMQQNEPVVWALVYGDERDEMNGKKSVTESVANLFGIRDVDSIDEAKTLLDLGMDSLLAFEIKHLLFEEYNLEMDVSEIRNITWAKIKNMPSALLK</sequence>
<evidence type="ECO:0000256" key="1">
    <source>
        <dbReference type="ARBA" id="ARBA00012873"/>
    </source>
</evidence>
<dbReference type="Pfam" id="PF16197">
    <property type="entry name" value="KAsynt_C_assoc"/>
    <property type="match status" value="1"/>
</dbReference>
<evidence type="ECO:0000256" key="4">
    <source>
        <dbReference type="ARBA" id="ARBA00022516"/>
    </source>
</evidence>
<dbReference type="SUPFAM" id="SSF52151">
    <property type="entry name" value="FabD/lysophospholipase-like"/>
    <property type="match status" value="1"/>
</dbReference>
<dbReference type="PANTHER" id="PTHR43775">
    <property type="entry name" value="FATTY ACID SYNTHASE"/>
    <property type="match status" value="1"/>
</dbReference>
<evidence type="ECO:0000256" key="17">
    <source>
        <dbReference type="SAM" id="SignalP"/>
    </source>
</evidence>
<evidence type="ECO:0000256" key="15">
    <source>
        <dbReference type="ARBA" id="ARBA00044883"/>
    </source>
</evidence>
<evidence type="ECO:0000256" key="16">
    <source>
        <dbReference type="PROSITE-ProRule" id="PRU01363"/>
    </source>
</evidence>
<feature type="region of interest" description="C-terminal hotdog fold" evidence="16">
    <location>
        <begin position="1093"/>
        <end position="1219"/>
    </location>
</feature>
<dbReference type="InterPro" id="IPR011032">
    <property type="entry name" value="GroES-like_sf"/>
</dbReference>
<dbReference type="SUPFAM" id="SSF57567">
    <property type="entry name" value="Serine protease inhibitors"/>
    <property type="match status" value="2"/>
</dbReference>